<dbReference type="InterPro" id="IPR013087">
    <property type="entry name" value="Znf_C2H2_type"/>
</dbReference>
<evidence type="ECO:0000256" key="1">
    <source>
        <dbReference type="ARBA" id="ARBA00004123"/>
    </source>
</evidence>
<feature type="compositionally biased region" description="Basic and acidic residues" evidence="11">
    <location>
        <begin position="74"/>
        <end position="84"/>
    </location>
</feature>
<dbReference type="Pfam" id="PF00096">
    <property type="entry name" value="zf-C2H2"/>
    <property type="match status" value="1"/>
</dbReference>
<dbReference type="PROSITE" id="PS00028">
    <property type="entry name" value="ZINC_FINGER_C2H2_1"/>
    <property type="match status" value="3"/>
</dbReference>
<evidence type="ECO:0000256" key="4">
    <source>
        <dbReference type="ARBA" id="ARBA00022737"/>
    </source>
</evidence>
<organism evidence="13 14">
    <name type="scientific">Salvelinus namaycush</name>
    <name type="common">Lake trout</name>
    <name type="synonym">Salmo namaycush</name>
    <dbReference type="NCBI Taxonomy" id="8040"/>
    <lineage>
        <taxon>Eukaryota</taxon>
        <taxon>Metazoa</taxon>
        <taxon>Chordata</taxon>
        <taxon>Craniata</taxon>
        <taxon>Vertebrata</taxon>
        <taxon>Euteleostomi</taxon>
        <taxon>Actinopterygii</taxon>
        <taxon>Neopterygii</taxon>
        <taxon>Teleostei</taxon>
        <taxon>Protacanthopterygii</taxon>
        <taxon>Salmoniformes</taxon>
        <taxon>Salmonidae</taxon>
        <taxon>Salmoninae</taxon>
        <taxon>Salvelinus</taxon>
    </lineage>
</organism>
<dbReference type="GO" id="GO:0000977">
    <property type="term" value="F:RNA polymerase II transcription regulatory region sequence-specific DNA binding"/>
    <property type="evidence" value="ECO:0007669"/>
    <property type="project" value="TreeGrafter"/>
</dbReference>
<keyword evidence="3" id="KW-0479">Metal-binding</keyword>
<feature type="compositionally biased region" description="Basic and acidic residues" evidence="11">
    <location>
        <begin position="295"/>
        <end position="306"/>
    </location>
</feature>
<proteinExistence type="inferred from homology"/>
<feature type="region of interest" description="Disordered" evidence="11">
    <location>
        <begin position="276"/>
        <end position="307"/>
    </location>
</feature>
<evidence type="ECO:0000256" key="7">
    <source>
        <dbReference type="ARBA" id="ARBA00023015"/>
    </source>
</evidence>
<keyword evidence="13" id="KW-1185">Reference proteome</keyword>
<evidence type="ECO:0000313" key="14">
    <source>
        <dbReference type="RefSeq" id="XP_038859437.1"/>
    </source>
</evidence>
<dbReference type="FunFam" id="3.30.160.60:FF:000100">
    <property type="entry name" value="Zinc finger 45-like"/>
    <property type="match status" value="1"/>
</dbReference>
<dbReference type="FunFam" id="3.30.160.60:FF:000193">
    <property type="entry name" value="Zinc finger protein 300"/>
    <property type="match status" value="1"/>
</dbReference>
<keyword evidence="6" id="KW-0862">Zinc</keyword>
<dbReference type="AlphaFoldDB" id="A0A8U1ESF6"/>
<evidence type="ECO:0000259" key="12">
    <source>
        <dbReference type="PROSITE" id="PS50157"/>
    </source>
</evidence>
<comment type="subcellular location">
    <subcellularLocation>
        <location evidence="1">Nucleus</location>
    </subcellularLocation>
</comment>
<keyword evidence="9" id="KW-0539">Nucleus</keyword>
<keyword evidence="4" id="KW-0677">Repeat</keyword>
<dbReference type="PANTHER" id="PTHR14196">
    <property type="entry name" value="ODD-SKIPPED - RELATED"/>
    <property type="match status" value="1"/>
</dbReference>
<dbReference type="GO" id="GO:0005634">
    <property type="term" value="C:nucleus"/>
    <property type="evidence" value="ECO:0007669"/>
    <property type="project" value="UniProtKB-SubCell"/>
</dbReference>
<dbReference type="PROSITE" id="PS50157">
    <property type="entry name" value="ZINC_FINGER_C2H2_2"/>
    <property type="match status" value="4"/>
</dbReference>
<dbReference type="Proteomes" id="UP000808372">
    <property type="component" value="Chromosome 11"/>
</dbReference>
<evidence type="ECO:0000256" key="11">
    <source>
        <dbReference type="SAM" id="MobiDB-lite"/>
    </source>
</evidence>
<evidence type="ECO:0000256" key="2">
    <source>
        <dbReference type="ARBA" id="ARBA00006991"/>
    </source>
</evidence>
<accession>A0A8U1ESF6</accession>
<gene>
    <name evidence="14" type="primary">LOC120055625</name>
</gene>
<keyword evidence="7" id="KW-0805">Transcription regulation</keyword>
<evidence type="ECO:0000313" key="13">
    <source>
        <dbReference type="Proteomes" id="UP000808372"/>
    </source>
</evidence>
<evidence type="ECO:0000256" key="3">
    <source>
        <dbReference type="ARBA" id="ARBA00022723"/>
    </source>
</evidence>
<sequence>MSNTVSFSTQIAAIMDVLSKAAVAEITKLVDEGTVVLRLEMCRKENEMEGLQNSLQLMERELRKAQREAAIRVTNDRQHAEERQVGSGTPQKGDEENQKAQAMPVENPVESFNELQRSGHLEEARGGLEFLVKAEQVEEHVAQGTIEDQGITESVDFRMDERDSQLWSSVTQGLSGNNSGHPDGSYSTGRCLQMFSSQADQYPTPIPSHPSCMSLSIVGKPLDDIVSTVPVKVEPERHPVYHDNAMSESIHVVAEQGQYRDTLHPVVREGLILHPRLQQPGPSSQGLLRATESTSESHSHNQEHILNKNRLKTKRMVNVWRAVPNQKVFICSLCGKSFHRHCQLEAHQHSHAGVKPYRCLECGKSFTQKQRLKSHQSVHTGERPFSCRLCGKRFARQDNCQTHERFHSGQKPFSCVLCGKSFTVLCNLKLHQKHQWPWCSGYTLRHTSPTTFHLRPGFNPCFQTSHCFSQFHYWLKKVSNHPKNMFQKNIRGGASDRQHVKTRLLGAPIQGKQFTINT</sequence>
<comment type="similarity">
    <text evidence="2">Belongs to the krueppel C2H2-type zinc-finger protein family.</text>
</comment>
<reference evidence="14" key="1">
    <citation type="submission" date="2025-08" db="UniProtKB">
        <authorList>
            <consortium name="RefSeq"/>
        </authorList>
    </citation>
    <scope>IDENTIFICATION</scope>
    <source>
        <tissue evidence="14">White muscle</tissue>
    </source>
</reference>
<feature type="compositionally biased region" description="Polar residues" evidence="11">
    <location>
        <begin position="280"/>
        <end position="294"/>
    </location>
</feature>
<evidence type="ECO:0000256" key="8">
    <source>
        <dbReference type="ARBA" id="ARBA00023163"/>
    </source>
</evidence>
<feature type="domain" description="C2H2-type" evidence="12">
    <location>
        <begin position="357"/>
        <end position="384"/>
    </location>
</feature>
<evidence type="ECO:0000256" key="9">
    <source>
        <dbReference type="ARBA" id="ARBA00023242"/>
    </source>
</evidence>
<dbReference type="RefSeq" id="XP_038859437.1">
    <property type="nucleotide sequence ID" value="XM_039003509.1"/>
</dbReference>
<dbReference type="OrthoDB" id="8922241at2759"/>
<dbReference type="InterPro" id="IPR050717">
    <property type="entry name" value="C2H2-ZF_Transcription_Reg"/>
</dbReference>
<protein>
    <submittedName>
        <fullName evidence="14">Oocyte zinc finger protein XlCOF8.4-like isoform X1</fullName>
    </submittedName>
</protein>
<evidence type="ECO:0000256" key="5">
    <source>
        <dbReference type="ARBA" id="ARBA00022771"/>
    </source>
</evidence>
<dbReference type="GO" id="GO:0000981">
    <property type="term" value="F:DNA-binding transcription factor activity, RNA polymerase II-specific"/>
    <property type="evidence" value="ECO:0007669"/>
    <property type="project" value="TreeGrafter"/>
</dbReference>
<dbReference type="PANTHER" id="PTHR14196:SF12">
    <property type="entry name" value="ZINC FINGER PROTEIN 208-LIKE"/>
    <property type="match status" value="1"/>
</dbReference>
<dbReference type="SMART" id="SM00355">
    <property type="entry name" value="ZnF_C2H2"/>
    <property type="match status" value="4"/>
</dbReference>
<keyword evidence="5 10" id="KW-0863">Zinc-finger</keyword>
<keyword evidence="8" id="KW-0804">Transcription</keyword>
<feature type="domain" description="C2H2-type" evidence="12">
    <location>
        <begin position="385"/>
        <end position="412"/>
    </location>
</feature>
<dbReference type="Gene3D" id="3.30.160.60">
    <property type="entry name" value="Classic Zinc Finger"/>
    <property type="match status" value="4"/>
</dbReference>
<dbReference type="GO" id="GO:0008270">
    <property type="term" value="F:zinc ion binding"/>
    <property type="evidence" value="ECO:0007669"/>
    <property type="project" value="UniProtKB-KW"/>
</dbReference>
<feature type="domain" description="C2H2-type" evidence="12">
    <location>
        <begin position="413"/>
        <end position="451"/>
    </location>
</feature>
<evidence type="ECO:0000256" key="6">
    <source>
        <dbReference type="ARBA" id="ARBA00022833"/>
    </source>
</evidence>
<dbReference type="FunFam" id="3.30.160.60:FF:002343">
    <property type="entry name" value="Zinc finger protein 33A"/>
    <property type="match status" value="1"/>
</dbReference>
<feature type="region of interest" description="Disordered" evidence="11">
    <location>
        <begin position="74"/>
        <end position="105"/>
    </location>
</feature>
<feature type="domain" description="C2H2-type" evidence="12">
    <location>
        <begin position="329"/>
        <end position="356"/>
    </location>
</feature>
<dbReference type="SUPFAM" id="SSF57667">
    <property type="entry name" value="beta-beta-alpha zinc fingers"/>
    <property type="match status" value="2"/>
</dbReference>
<dbReference type="KEGG" id="snh:120055625"/>
<dbReference type="InterPro" id="IPR036236">
    <property type="entry name" value="Znf_C2H2_sf"/>
</dbReference>
<evidence type="ECO:0000256" key="10">
    <source>
        <dbReference type="PROSITE-ProRule" id="PRU00042"/>
    </source>
</evidence>
<dbReference type="GeneID" id="120055625"/>
<name>A0A8U1ESF6_SALNM</name>